<gene>
    <name evidence="1" type="ORF">g.5393</name>
</gene>
<dbReference type="AlphaFoldDB" id="A0A1B6CKM0"/>
<proteinExistence type="predicted"/>
<protein>
    <submittedName>
        <fullName evidence="1">Uncharacterized protein</fullName>
    </submittedName>
</protein>
<evidence type="ECO:0000313" key="1">
    <source>
        <dbReference type="EMBL" id="JAS13997.1"/>
    </source>
</evidence>
<accession>A0A1B6CKM0</accession>
<organism evidence="1">
    <name type="scientific">Clastoptera arizonana</name>
    <name type="common">Arizona spittle bug</name>
    <dbReference type="NCBI Taxonomy" id="38151"/>
    <lineage>
        <taxon>Eukaryota</taxon>
        <taxon>Metazoa</taxon>
        <taxon>Ecdysozoa</taxon>
        <taxon>Arthropoda</taxon>
        <taxon>Hexapoda</taxon>
        <taxon>Insecta</taxon>
        <taxon>Pterygota</taxon>
        <taxon>Neoptera</taxon>
        <taxon>Paraneoptera</taxon>
        <taxon>Hemiptera</taxon>
        <taxon>Auchenorrhyncha</taxon>
        <taxon>Cercopoidea</taxon>
        <taxon>Clastopteridae</taxon>
        <taxon>Clastoptera</taxon>
    </lineage>
</organism>
<name>A0A1B6CKM0_9HEMI</name>
<sequence length="210" mass="24153">MAVSMEKFNFSSFQNIDNIFVKPPNTVRFPTYTPKVASPSSMAVAISAPYNYGTFLCQECPCGKLCLTTSVADHFFTDHIEEIYSSTLLRIEFHLGSLQAIGGKKVIFQYVDNVFYAFTVEYKNKYLRLVPKYMPNTNNVIVQSFAAVVVDMWARDNNLIKEYYDGIVYRHHDVSNLHSTDKALESEFVIEMRNNFKTDDLMIKIAYLIK</sequence>
<reference evidence="1" key="1">
    <citation type="submission" date="2015-12" db="EMBL/GenBank/DDBJ databases">
        <title>De novo transcriptome assembly of four potential Pierce s Disease insect vectors from Arizona vineyards.</title>
        <authorList>
            <person name="Tassone E.E."/>
        </authorList>
    </citation>
    <scope>NUCLEOTIDE SEQUENCE</scope>
</reference>
<dbReference type="EMBL" id="GEDC01023301">
    <property type="protein sequence ID" value="JAS13997.1"/>
    <property type="molecule type" value="Transcribed_RNA"/>
</dbReference>